<dbReference type="EMBL" id="UZVY01000001">
    <property type="protein sequence ID" value="VDR41594.1"/>
    <property type="molecule type" value="Genomic_DNA"/>
</dbReference>
<evidence type="ECO:0000313" key="10">
    <source>
        <dbReference type="Proteomes" id="UP000280036"/>
    </source>
</evidence>
<feature type="transmembrane region" description="Helical" evidence="6">
    <location>
        <begin position="117"/>
        <end position="135"/>
    </location>
</feature>
<evidence type="ECO:0000256" key="2">
    <source>
        <dbReference type="ARBA" id="ARBA00022475"/>
    </source>
</evidence>
<feature type="transmembrane region" description="Helical" evidence="6">
    <location>
        <begin position="208"/>
        <end position="230"/>
    </location>
</feature>
<evidence type="ECO:0000313" key="8">
    <source>
        <dbReference type="EMBL" id="UUD35660.1"/>
    </source>
</evidence>
<protein>
    <submittedName>
        <fullName evidence="9">Uncharacterized BCR, YitT family COG1284</fullName>
    </submittedName>
    <submittedName>
        <fullName evidence="8">YitT family protein</fullName>
    </submittedName>
</protein>
<dbReference type="PANTHER" id="PTHR33545:SF5">
    <property type="entry name" value="UPF0750 MEMBRANE PROTEIN YITT"/>
    <property type="match status" value="1"/>
</dbReference>
<comment type="subcellular location">
    <subcellularLocation>
        <location evidence="1">Cell membrane</location>
        <topology evidence="1">Multi-pass membrane protein</topology>
    </subcellularLocation>
</comment>
<dbReference type="GO" id="GO:0005886">
    <property type="term" value="C:plasma membrane"/>
    <property type="evidence" value="ECO:0007669"/>
    <property type="project" value="UniProtKB-SubCell"/>
</dbReference>
<feature type="transmembrane region" description="Helical" evidence="6">
    <location>
        <begin position="305"/>
        <end position="322"/>
    </location>
</feature>
<feature type="transmembrane region" description="Helical" evidence="6">
    <location>
        <begin position="251"/>
        <end position="273"/>
    </location>
</feature>
<keyword evidence="11" id="KW-1185">Reference proteome</keyword>
<dbReference type="Pfam" id="PF02588">
    <property type="entry name" value="YitT_membrane"/>
    <property type="match status" value="1"/>
</dbReference>
<evidence type="ECO:0000259" key="7">
    <source>
        <dbReference type="Pfam" id="PF10035"/>
    </source>
</evidence>
<dbReference type="Proteomes" id="UP000280036">
    <property type="component" value="Unassembled WGS sequence"/>
</dbReference>
<evidence type="ECO:0000313" key="9">
    <source>
        <dbReference type="EMBL" id="VDR41594.1"/>
    </source>
</evidence>
<keyword evidence="4 6" id="KW-1133">Transmembrane helix</keyword>
<gene>
    <name evidence="9" type="ORF">NCTC10126_00071</name>
    <name evidence="8" type="ORF">NPA07_02190</name>
</gene>
<name>A0A3P8KA65_9BACT</name>
<keyword evidence="2" id="KW-1003">Cell membrane</keyword>
<dbReference type="InterPro" id="IPR003740">
    <property type="entry name" value="YitT"/>
</dbReference>
<feature type="transmembrane region" description="Helical" evidence="6">
    <location>
        <begin position="72"/>
        <end position="90"/>
    </location>
</feature>
<dbReference type="OrthoDB" id="401129at2"/>
<reference evidence="8" key="2">
    <citation type="submission" date="2022-07" db="EMBL/GenBank/DDBJ databases">
        <title>Complete genome of Mycoplasma caviae type strain G122.</title>
        <authorList>
            <person name="Spergser J."/>
        </authorList>
    </citation>
    <scope>NUCLEOTIDE SEQUENCE</scope>
    <source>
        <strain evidence="8">G122</strain>
    </source>
</reference>
<evidence type="ECO:0000313" key="11">
    <source>
        <dbReference type="Proteomes" id="UP001058569"/>
    </source>
</evidence>
<sequence length="416" mass="47209">MKSSRENNDFNVDKLDINENTCDDFESKDENVEKNDEKSLDNLELVRDNYDKDNPNCKSAKKRLTKLYARRLMFIFLSALIFNFGVQVFLNRGETIPSGLSGIPQLITLSHPITKPYFALIYLGCNLPLLLGFGFKIKKSFSILTTFFMLFQIVTNFILVSIPIGKITPDQTKYIIDWLHENINFAPGWTKVINVGGKNLENPNTWPIFIYGAIGSACVAMGIVIAWKNGGSTGGTDIIAYYFSTKKQMSIGNILSIISVATTLTFLIIFGFVQPHNNYATIDYVNNTQIYKDSGIRTVFGMREFTTFFYIFIVNILINLTYPKYKKVSLEISSVTYPSSVLTYFRKINYWHAYTISEGTSGYTGKKTYTVVTTMLLLETRSIIRDLKALDPKLWISIKPVVSVSGDFNTKYIDSK</sequence>
<evidence type="ECO:0000256" key="5">
    <source>
        <dbReference type="ARBA" id="ARBA00023136"/>
    </source>
</evidence>
<dbReference type="InterPro" id="IPR051461">
    <property type="entry name" value="UPF0750_membrane"/>
</dbReference>
<evidence type="ECO:0000256" key="3">
    <source>
        <dbReference type="ARBA" id="ARBA00022692"/>
    </source>
</evidence>
<organism evidence="9 10">
    <name type="scientific">Mycoplasmopsis caviae</name>
    <dbReference type="NCBI Taxonomy" id="55603"/>
    <lineage>
        <taxon>Bacteria</taxon>
        <taxon>Bacillati</taxon>
        <taxon>Mycoplasmatota</taxon>
        <taxon>Mycoplasmoidales</taxon>
        <taxon>Metamycoplasmataceae</taxon>
        <taxon>Mycoplasmopsis</taxon>
    </lineage>
</organism>
<reference evidence="9 10" key="1">
    <citation type="submission" date="2018-12" db="EMBL/GenBank/DDBJ databases">
        <authorList>
            <consortium name="Pathogen Informatics"/>
        </authorList>
    </citation>
    <scope>NUCLEOTIDE SEQUENCE [LARGE SCALE GENOMIC DNA]</scope>
    <source>
        <strain evidence="9 10">NCTC10126</strain>
    </source>
</reference>
<keyword evidence="3 6" id="KW-0812">Transmembrane</keyword>
<feature type="domain" description="DUF2179" evidence="7">
    <location>
        <begin position="353"/>
        <end position="406"/>
    </location>
</feature>
<keyword evidence="5 6" id="KW-0472">Membrane</keyword>
<evidence type="ECO:0000256" key="1">
    <source>
        <dbReference type="ARBA" id="ARBA00004651"/>
    </source>
</evidence>
<dbReference type="RefSeq" id="WP_126117886.1">
    <property type="nucleotide sequence ID" value="NZ_CP101806.1"/>
</dbReference>
<dbReference type="InterPro" id="IPR019264">
    <property type="entry name" value="DUF2179"/>
</dbReference>
<evidence type="ECO:0000256" key="6">
    <source>
        <dbReference type="SAM" id="Phobius"/>
    </source>
</evidence>
<dbReference type="EMBL" id="CP101806">
    <property type="protein sequence ID" value="UUD35660.1"/>
    <property type="molecule type" value="Genomic_DNA"/>
</dbReference>
<feature type="transmembrane region" description="Helical" evidence="6">
    <location>
        <begin position="142"/>
        <end position="164"/>
    </location>
</feature>
<dbReference type="Proteomes" id="UP001058569">
    <property type="component" value="Chromosome"/>
</dbReference>
<accession>A0A3P8KA65</accession>
<proteinExistence type="predicted"/>
<dbReference type="Pfam" id="PF10035">
    <property type="entry name" value="DUF2179"/>
    <property type="match status" value="1"/>
</dbReference>
<dbReference type="AlphaFoldDB" id="A0A3P8KA65"/>
<evidence type="ECO:0000256" key="4">
    <source>
        <dbReference type="ARBA" id="ARBA00022989"/>
    </source>
</evidence>
<dbReference type="PANTHER" id="PTHR33545">
    <property type="entry name" value="UPF0750 MEMBRANE PROTEIN YITT-RELATED"/>
    <property type="match status" value="1"/>
</dbReference>